<keyword evidence="1" id="KW-0812">Transmembrane</keyword>
<feature type="transmembrane region" description="Helical" evidence="1">
    <location>
        <begin position="34"/>
        <end position="52"/>
    </location>
</feature>
<dbReference type="Gramene" id="ERN16675">
    <property type="protein sequence ID" value="ERN16675"/>
    <property type="gene ID" value="AMTR_s00051p00183810"/>
</dbReference>
<dbReference type="HOGENOM" id="CLU_1356303_0_0_1"/>
<dbReference type="Proteomes" id="UP000017836">
    <property type="component" value="Unassembled WGS sequence"/>
</dbReference>
<proteinExistence type="predicted"/>
<name>U5D362_AMBTC</name>
<dbReference type="EMBL" id="KI392418">
    <property type="protein sequence ID" value="ERN16675.1"/>
    <property type="molecule type" value="Genomic_DNA"/>
</dbReference>
<sequence length="202" mass="22597">MLAKWTLHGRKVDVWHTKQHAANRSQVCFMHGLLFFYFATCRLSLSLLPSSYRHACSPRDTPSLLITTCFLPLSSCTSSSITAWLFLYRRAPSSSIIACLLPLSPQVSSFIVACLLPLSLCTFFLYYRAPSSSISAPFFYYPRAPLPLSLCDSNFFRLKKFGSSHVPIKGWCAPASLSKLLEIYQLLYSKSQPSTGGVNFEA</sequence>
<keyword evidence="3" id="KW-1185">Reference proteome</keyword>
<dbReference type="AlphaFoldDB" id="U5D362"/>
<evidence type="ECO:0000313" key="2">
    <source>
        <dbReference type="EMBL" id="ERN16675.1"/>
    </source>
</evidence>
<reference evidence="3" key="1">
    <citation type="journal article" date="2013" name="Science">
        <title>The Amborella genome and the evolution of flowering plants.</title>
        <authorList>
            <consortium name="Amborella Genome Project"/>
        </authorList>
    </citation>
    <scope>NUCLEOTIDE SEQUENCE [LARGE SCALE GENOMIC DNA]</scope>
</reference>
<evidence type="ECO:0000313" key="3">
    <source>
        <dbReference type="Proteomes" id="UP000017836"/>
    </source>
</evidence>
<accession>U5D362</accession>
<feature type="transmembrane region" description="Helical" evidence="1">
    <location>
        <begin position="64"/>
        <end position="87"/>
    </location>
</feature>
<gene>
    <name evidence="2" type="ORF">AMTR_s00051p00183810</name>
</gene>
<protein>
    <submittedName>
        <fullName evidence="2">Uncharacterized protein</fullName>
    </submittedName>
</protein>
<organism evidence="2 3">
    <name type="scientific">Amborella trichopoda</name>
    <dbReference type="NCBI Taxonomy" id="13333"/>
    <lineage>
        <taxon>Eukaryota</taxon>
        <taxon>Viridiplantae</taxon>
        <taxon>Streptophyta</taxon>
        <taxon>Embryophyta</taxon>
        <taxon>Tracheophyta</taxon>
        <taxon>Spermatophyta</taxon>
        <taxon>Magnoliopsida</taxon>
        <taxon>Amborellales</taxon>
        <taxon>Amborellaceae</taxon>
        <taxon>Amborella</taxon>
    </lineage>
</organism>
<keyword evidence="1" id="KW-0472">Membrane</keyword>
<evidence type="ECO:0000256" key="1">
    <source>
        <dbReference type="SAM" id="Phobius"/>
    </source>
</evidence>
<feature type="transmembrane region" description="Helical" evidence="1">
    <location>
        <begin position="107"/>
        <end position="127"/>
    </location>
</feature>
<keyword evidence="1" id="KW-1133">Transmembrane helix</keyword>